<dbReference type="PANTHER" id="PTHR38479:SF2">
    <property type="entry name" value="WINGED HELIX DNA-BINDING DOMAIN-CONTAINING PROTEIN"/>
    <property type="match status" value="1"/>
</dbReference>
<gene>
    <name evidence="1" type="ORF">Q7514_01740</name>
</gene>
<dbReference type="Proteomes" id="UP001336020">
    <property type="component" value="Unassembled WGS sequence"/>
</dbReference>
<proteinExistence type="predicted"/>
<sequence>MVLRTVDVGERRARLAARHRIAPAHRAPDAVEAATSMVCLHGTDPTTVYLSAWSRVDDFSVAELDDALYTDRTLVKHLAMRRTVFVFPRAALPAAQAGASSRVAAAQRRSVIKDVERAGLHQDGAQWLDEATAEVLDALADGREATSSELRSEIPLLDASIEYGIGKSWGGKVPFAPRVMTVLSASGEVVRASNNGPWRISRPNWARTAAWLGEEIEPRSEAEGLRDLVEMWLRAFGPGTEADIKWWLGTTVRGVRAALTELAAVEVDLGGRTGYLLPDDLDPAPTVEPWGALLPSLDPTTMGWFEREWYLGPYKQQLFDTSGNAGPTAWWDGRIVGTWWQDDDGAVRLHMLEDAGKDAETFLTDEAARLDQWLGGVRVMPRFPSPLAKTLASG</sequence>
<evidence type="ECO:0000313" key="2">
    <source>
        <dbReference type="Proteomes" id="UP001336020"/>
    </source>
</evidence>
<dbReference type="EMBL" id="JAUTXY010000001">
    <property type="protein sequence ID" value="MEE2056250.1"/>
    <property type="molecule type" value="Genomic_DNA"/>
</dbReference>
<protein>
    <submittedName>
        <fullName evidence="1">Winged helix DNA-binding domain-containing protein</fullName>
    </submittedName>
</protein>
<accession>A0ABU7L3W7</accession>
<keyword evidence="2" id="KW-1185">Reference proteome</keyword>
<dbReference type="InterPro" id="IPR009351">
    <property type="entry name" value="AlkZ-like"/>
</dbReference>
<reference evidence="1 2" key="1">
    <citation type="submission" date="2023-07" db="EMBL/GenBank/DDBJ databases">
        <authorList>
            <person name="Girao M."/>
            <person name="Carvalho M.F."/>
        </authorList>
    </citation>
    <scope>NUCLEOTIDE SEQUENCE [LARGE SCALE GENOMIC DNA]</scope>
    <source>
        <strain evidence="1 2">YIM65754</strain>
    </source>
</reference>
<evidence type="ECO:0000313" key="1">
    <source>
        <dbReference type="EMBL" id="MEE2056250.1"/>
    </source>
</evidence>
<dbReference type="RefSeq" id="WP_330131545.1">
    <property type="nucleotide sequence ID" value="NZ_JAUTXY010000001.1"/>
</dbReference>
<keyword evidence="1" id="KW-0238">DNA-binding</keyword>
<comment type="caution">
    <text evidence="1">The sequence shown here is derived from an EMBL/GenBank/DDBJ whole genome shotgun (WGS) entry which is preliminary data.</text>
</comment>
<name>A0ABU7L3W7_9NOCA</name>
<dbReference type="PANTHER" id="PTHR38479">
    <property type="entry name" value="LMO0824 PROTEIN"/>
    <property type="match status" value="1"/>
</dbReference>
<dbReference type="Pfam" id="PF06224">
    <property type="entry name" value="AlkZ-like"/>
    <property type="match status" value="1"/>
</dbReference>
<dbReference type="GO" id="GO:0003677">
    <property type="term" value="F:DNA binding"/>
    <property type="evidence" value="ECO:0007669"/>
    <property type="project" value="UniProtKB-KW"/>
</dbReference>
<organism evidence="1 2">
    <name type="scientific">Rhodococcus artemisiae</name>
    <dbReference type="NCBI Taxonomy" id="714159"/>
    <lineage>
        <taxon>Bacteria</taxon>
        <taxon>Bacillati</taxon>
        <taxon>Actinomycetota</taxon>
        <taxon>Actinomycetes</taxon>
        <taxon>Mycobacteriales</taxon>
        <taxon>Nocardiaceae</taxon>
        <taxon>Rhodococcus</taxon>
    </lineage>
</organism>